<evidence type="ECO:0000313" key="1">
    <source>
        <dbReference type="EMBL" id="PKY41860.1"/>
    </source>
</evidence>
<keyword evidence="2" id="KW-1185">Reference proteome</keyword>
<organism evidence="1 2">
    <name type="scientific">Rhizophagus irregularis</name>
    <dbReference type="NCBI Taxonomy" id="588596"/>
    <lineage>
        <taxon>Eukaryota</taxon>
        <taxon>Fungi</taxon>
        <taxon>Fungi incertae sedis</taxon>
        <taxon>Mucoromycota</taxon>
        <taxon>Glomeromycotina</taxon>
        <taxon>Glomeromycetes</taxon>
        <taxon>Glomerales</taxon>
        <taxon>Glomeraceae</taxon>
        <taxon>Rhizophagus</taxon>
    </lineage>
</organism>
<proteinExistence type="predicted"/>
<dbReference type="Proteomes" id="UP000234323">
    <property type="component" value="Unassembled WGS sequence"/>
</dbReference>
<feature type="non-terminal residue" evidence="1">
    <location>
        <position position="1"/>
    </location>
</feature>
<reference evidence="1 2" key="1">
    <citation type="submission" date="2015-10" db="EMBL/GenBank/DDBJ databases">
        <title>Genome analyses suggest a sexual origin of heterokaryosis in a supposedly ancient asexual fungus.</title>
        <authorList>
            <person name="Ropars J."/>
            <person name="Sedzielewska K."/>
            <person name="Noel J."/>
            <person name="Charron P."/>
            <person name="Farinelli L."/>
            <person name="Marton T."/>
            <person name="Kruger M."/>
            <person name="Pelin A."/>
            <person name="Brachmann A."/>
            <person name="Corradi N."/>
        </authorList>
    </citation>
    <scope>NUCLEOTIDE SEQUENCE [LARGE SCALE GENOMIC DNA]</scope>
    <source>
        <strain evidence="1 2">A4</strain>
    </source>
</reference>
<dbReference type="AlphaFoldDB" id="A0A2I1G5G9"/>
<protein>
    <submittedName>
        <fullName evidence="1">Uncharacterized protein</fullName>
    </submittedName>
</protein>
<comment type="caution">
    <text evidence="1">The sequence shown here is derived from an EMBL/GenBank/DDBJ whole genome shotgun (WGS) entry which is preliminary data.</text>
</comment>
<accession>A0A2I1G5G9</accession>
<feature type="non-terminal residue" evidence="1">
    <location>
        <position position="65"/>
    </location>
</feature>
<sequence>TSLTRIKFDELNQDFFPIRNKTLKKYFEMLKLKSQFYEISLVGSSTCTPVINYLNFGKELNKTIN</sequence>
<dbReference type="EMBL" id="LLXI01000170">
    <property type="protein sequence ID" value="PKY41860.1"/>
    <property type="molecule type" value="Genomic_DNA"/>
</dbReference>
<name>A0A2I1G5G9_9GLOM</name>
<gene>
    <name evidence="1" type="ORF">RhiirA4_289514</name>
</gene>
<evidence type="ECO:0000313" key="2">
    <source>
        <dbReference type="Proteomes" id="UP000234323"/>
    </source>
</evidence>